<dbReference type="SMART" id="SM00450">
    <property type="entry name" value="RHOD"/>
    <property type="match status" value="1"/>
</dbReference>
<keyword evidence="2 3" id="KW-0808">Transferase</keyword>
<comment type="similarity">
    <text evidence="3">Belongs to the GlpE family.</text>
</comment>
<dbReference type="InterPro" id="IPR001763">
    <property type="entry name" value="Rhodanese-like_dom"/>
</dbReference>
<gene>
    <name evidence="3 5" type="primary">glpE</name>
    <name evidence="5" type="ORF">FLL45_19390</name>
</gene>
<evidence type="ECO:0000259" key="4">
    <source>
        <dbReference type="PROSITE" id="PS50206"/>
    </source>
</evidence>
<evidence type="ECO:0000256" key="1">
    <source>
        <dbReference type="ARBA" id="ARBA00022490"/>
    </source>
</evidence>
<dbReference type="EC" id="2.8.1.1" evidence="3"/>
<sequence length="106" mass="11544">MNLFERISINQAEELINSQEALVVDVRDPNSFSQGHIEDAVRIDNANVQAFIDSADKSKPLVVVCYHGNSSQQAAAVLAQQGFEKSYSMDGGMSEWALTKPVVSGE</sequence>
<dbReference type="PANTHER" id="PTHR43031:SF6">
    <property type="entry name" value="THIOSULFATE SULFURTRANSFERASE GLPE"/>
    <property type="match status" value="1"/>
</dbReference>
<evidence type="ECO:0000313" key="6">
    <source>
        <dbReference type="Proteomes" id="UP000317839"/>
    </source>
</evidence>
<dbReference type="Gene3D" id="3.40.250.10">
    <property type="entry name" value="Rhodanese-like domain"/>
    <property type="match status" value="1"/>
</dbReference>
<evidence type="ECO:0000256" key="2">
    <source>
        <dbReference type="ARBA" id="ARBA00022679"/>
    </source>
</evidence>
<comment type="function">
    <text evidence="3">Transferase that catalyzes the transfer of sulfur from thiosulfate to thiophilic acceptors such as cyanide or dithiols. May function in a CysM-independent thiosulfate assimilation pathway by catalyzing the conversion of thiosulfate to sulfite, which can then be used for L-cysteine biosynthesis.</text>
</comment>
<feature type="domain" description="Rhodanese" evidence="4">
    <location>
        <begin position="17"/>
        <end position="105"/>
    </location>
</feature>
<feature type="active site" description="Cysteine persulfide intermediate" evidence="3">
    <location>
        <position position="65"/>
    </location>
</feature>
<dbReference type="EMBL" id="VIKR01000005">
    <property type="protein sequence ID" value="TQV72432.1"/>
    <property type="molecule type" value="Genomic_DNA"/>
</dbReference>
<dbReference type="GO" id="GO:0103041">
    <property type="term" value="F:thiosulfate-thioredoxin sulfurtransferase activity"/>
    <property type="evidence" value="ECO:0007669"/>
    <property type="project" value="RHEA"/>
</dbReference>
<dbReference type="HAMAP" id="MF_01009">
    <property type="entry name" value="Thiosulf_sulfurtr"/>
    <property type="match status" value="1"/>
</dbReference>
<evidence type="ECO:0000256" key="3">
    <source>
        <dbReference type="HAMAP-Rule" id="MF_01009"/>
    </source>
</evidence>
<comment type="subcellular location">
    <subcellularLocation>
        <location evidence="3">Cytoplasm</location>
    </subcellularLocation>
</comment>
<name>A0A545T5J3_9GAMM</name>
<dbReference type="NCBIfam" id="NF001195">
    <property type="entry name" value="PRK00162.1"/>
    <property type="match status" value="1"/>
</dbReference>
<dbReference type="PROSITE" id="PS50206">
    <property type="entry name" value="RHODANESE_3"/>
    <property type="match status" value="1"/>
</dbReference>
<protein>
    <recommendedName>
        <fullName evidence="3">Thiosulfate sulfurtransferase GlpE</fullName>
        <ecNumber evidence="3">2.8.1.1</ecNumber>
    </recommendedName>
</protein>
<dbReference type="PANTHER" id="PTHR43031">
    <property type="entry name" value="FAD-DEPENDENT OXIDOREDUCTASE"/>
    <property type="match status" value="1"/>
</dbReference>
<keyword evidence="6" id="KW-1185">Reference proteome</keyword>
<reference evidence="5 6" key="1">
    <citation type="submission" date="2019-06" db="EMBL/GenBank/DDBJ databases">
        <title>Draft genome of Aliikangiella marina GYP-15.</title>
        <authorList>
            <person name="Wang G."/>
        </authorList>
    </citation>
    <scope>NUCLEOTIDE SEQUENCE [LARGE SCALE GENOMIC DNA]</scope>
    <source>
        <strain evidence="5 6">GYP-15</strain>
    </source>
</reference>
<organism evidence="5 6">
    <name type="scientific">Aliikangiella marina</name>
    <dbReference type="NCBI Taxonomy" id="1712262"/>
    <lineage>
        <taxon>Bacteria</taxon>
        <taxon>Pseudomonadati</taxon>
        <taxon>Pseudomonadota</taxon>
        <taxon>Gammaproteobacteria</taxon>
        <taxon>Oceanospirillales</taxon>
        <taxon>Pleioneaceae</taxon>
        <taxon>Aliikangiella</taxon>
    </lineage>
</organism>
<dbReference type="OrthoDB" id="9811849at2"/>
<dbReference type="SUPFAM" id="SSF52821">
    <property type="entry name" value="Rhodanese/Cell cycle control phosphatase"/>
    <property type="match status" value="1"/>
</dbReference>
<dbReference type="Pfam" id="PF00581">
    <property type="entry name" value="Rhodanese"/>
    <property type="match status" value="1"/>
</dbReference>
<comment type="catalytic activity">
    <reaction evidence="3">
        <text>thiosulfate + [thioredoxin]-dithiol = [thioredoxin]-disulfide + hydrogen sulfide + sulfite + 2 H(+)</text>
        <dbReference type="Rhea" id="RHEA:83859"/>
        <dbReference type="Rhea" id="RHEA-COMP:10698"/>
        <dbReference type="Rhea" id="RHEA-COMP:10700"/>
        <dbReference type="ChEBI" id="CHEBI:15378"/>
        <dbReference type="ChEBI" id="CHEBI:17359"/>
        <dbReference type="ChEBI" id="CHEBI:29919"/>
        <dbReference type="ChEBI" id="CHEBI:29950"/>
        <dbReference type="ChEBI" id="CHEBI:33542"/>
        <dbReference type="ChEBI" id="CHEBI:50058"/>
    </reaction>
</comment>
<dbReference type="AlphaFoldDB" id="A0A545T5J3"/>
<comment type="caution">
    <text evidence="5">The sequence shown here is derived from an EMBL/GenBank/DDBJ whole genome shotgun (WGS) entry which is preliminary data.</text>
</comment>
<accession>A0A545T5J3</accession>
<dbReference type="InterPro" id="IPR023695">
    <property type="entry name" value="Thiosulf_sulfurTrfase"/>
</dbReference>
<dbReference type="CDD" id="cd01444">
    <property type="entry name" value="GlpE_ST"/>
    <property type="match status" value="1"/>
</dbReference>
<evidence type="ECO:0000313" key="5">
    <source>
        <dbReference type="EMBL" id="TQV72432.1"/>
    </source>
</evidence>
<dbReference type="InterPro" id="IPR050229">
    <property type="entry name" value="GlpE_sulfurtransferase"/>
</dbReference>
<proteinExistence type="inferred from homology"/>
<dbReference type="Proteomes" id="UP000317839">
    <property type="component" value="Unassembled WGS sequence"/>
</dbReference>
<dbReference type="InterPro" id="IPR036873">
    <property type="entry name" value="Rhodanese-like_dom_sf"/>
</dbReference>
<keyword evidence="1 3" id="KW-0963">Cytoplasm</keyword>
<dbReference type="GO" id="GO:0004792">
    <property type="term" value="F:thiosulfate-cyanide sulfurtransferase activity"/>
    <property type="evidence" value="ECO:0007669"/>
    <property type="project" value="UniProtKB-UniRule"/>
</dbReference>
<dbReference type="GO" id="GO:0005737">
    <property type="term" value="C:cytoplasm"/>
    <property type="evidence" value="ECO:0007669"/>
    <property type="project" value="UniProtKB-SubCell"/>
</dbReference>
<comment type="catalytic activity">
    <reaction evidence="3">
        <text>thiosulfate + hydrogen cyanide = thiocyanate + sulfite + 2 H(+)</text>
        <dbReference type="Rhea" id="RHEA:16881"/>
        <dbReference type="ChEBI" id="CHEBI:15378"/>
        <dbReference type="ChEBI" id="CHEBI:17359"/>
        <dbReference type="ChEBI" id="CHEBI:18022"/>
        <dbReference type="ChEBI" id="CHEBI:18407"/>
        <dbReference type="ChEBI" id="CHEBI:33542"/>
        <dbReference type="EC" id="2.8.1.1"/>
    </reaction>
</comment>